<keyword evidence="4" id="KW-1185">Reference proteome</keyword>
<dbReference type="VEuPathDB" id="FungiDB:MAPG_11776"/>
<dbReference type="eggNOG" id="ENOG502RN9M">
    <property type="taxonomic scope" value="Eukaryota"/>
</dbReference>
<name>A0A0C4EG56_MAGP6</name>
<dbReference type="EMBL" id="ADBL01002910">
    <property type="status" value="NOT_ANNOTATED_CDS"/>
    <property type="molecule type" value="Genomic_DNA"/>
</dbReference>
<proteinExistence type="predicted"/>
<reference evidence="2" key="2">
    <citation type="submission" date="2010-05" db="EMBL/GenBank/DDBJ databases">
        <title>The Genome Sequence of Magnaporthe poae strain ATCC 64411.</title>
        <authorList>
            <consortium name="The Broad Institute Genome Sequencing Platform"/>
            <consortium name="Broad Institute Genome Sequencing Center for Infectious Disease"/>
            <person name="Ma L.-J."/>
            <person name="Dead R."/>
            <person name="Young S."/>
            <person name="Zeng Q."/>
            <person name="Koehrsen M."/>
            <person name="Alvarado L."/>
            <person name="Berlin A."/>
            <person name="Chapman S.B."/>
            <person name="Chen Z."/>
            <person name="Freedman E."/>
            <person name="Gellesch M."/>
            <person name="Goldberg J."/>
            <person name="Griggs A."/>
            <person name="Gujja S."/>
            <person name="Heilman E.R."/>
            <person name="Heiman D."/>
            <person name="Hepburn T."/>
            <person name="Howarth C."/>
            <person name="Jen D."/>
            <person name="Larson L."/>
            <person name="Mehta T."/>
            <person name="Neiman D."/>
            <person name="Pearson M."/>
            <person name="Roberts A."/>
            <person name="Saif S."/>
            <person name="Shea T."/>
            <person name="Shenoy N."/>
            <person name="Sisk P."/>
            <person name="Stolte C."/>
            <person name="Sykes S."/>
            <person name="Walk T."/>
            <person name="White J."/>
            <person name="Yandava C."/>
            <person name="Haas B."/>
            <person name="Nusbaum C."/>
            <person name="Birren B."/>
        </authorList>
    </citation>
    <scope>NUCLEOTIDE SEQUENCE</scope>
    <source>
        <strain evidence="2">ATCC 64411</strain>
    </source>
</reference>
<dbReference type="EMBL" id="GL876990">
    <property type="protein sequence ID" value="KLU92791.1"/>
    <property type="molecule type" value="Genomic_DNA"/>
</dbReference>
<evidence type="ECO:0000256" key="1">
    <source>
        <dbReference type="SAM" id="SignalP"/>
    </source>
</evidence>
<accession>A0A0C4EG56</accession>
<keyword evidence="1" id="KW-0732">Signal</keyword>
<gene>
    <name evidence="2" type="ORF">MAPG_11776</name>
</gene>
<protein>
    <submittedName>
        <fullName evidence="2 3">Uncharacterized protein</fullName>
    </submittedName>
</protein>
<reference evidence="2" key="3">
    <citation type="submission" date="2011-03" db="EMBL/GenBank/DDBJ databases">
        <title>Annotation of Magnaporthe poae ATCC 64411.</title>
        <authorList>
            <person name="Ma L.-J."/>
            <person name="Dead R."/>
            <person name="Young S.K."/>
            <person name="Zeng Q."/>
            <person name="Gargeya S."/>
            <person name="Fitzgerald M."/>
            <person name="Haas B."/>
            <person name="Abouelleil A."/>
            <person name="Alvarado L."/>
            <person name="Arachchi H.M."/>
            <person name="Berlin A."/>
            <person name="Brown A."/>
            <person name="Chapman S.B."/>
            <person name="Chen Z."/>
            <person name="Dunbar C."/>
            <person name="Freedman E."/>
            <person name="Gearin G."/>
            <person name="Gellesch M."/>
            <person name="Goldberg J."/>
            <person name="Griggs A."/>
            <person name="Gujja S."/>
            <person name="Heiman D."/>
            <person name="Howarth C."/>
            <person name="Larson L."/>
            <person name="Lui A."/>
            <person name="MacDonald P.J.P."/>
            <person name="Mehta T."/>
            <person name="Montmayeur A."/>
            <person name="Murphy C."/>
            <person name="Neiman D."/>
            <person name="Pearson M."/>
            <person name="Priest M."/>
            <person name="Roberts A."/>
            <person name="Saif S."/>
            <person name="Shea T."/>
            <person name="Shenoy N."/>
            <person name="Sisk P."/>
            <person name="Stolte C."/>
            <person name="Sykes S."/>
            <person name="Yandava C."/>
            <person name="Wortman J."/>
            <person name="Nusbaum C."/>
            <person name="Birren B."/>
        </authorList>
    </citation>
    <scope>NUCLEOTIDE SEQUENCE</scope>
    <source>
        <strain evidence="2">ATCC 64411</strain>
    </source>
</reference>
<dbReference type="EnsemblFungi" id="MAPG_11776T0">
    <property type="protein sequence ID" value="MAPG_11776T0"/>
    <property type="gene ID" value="MAPG_11776"/>
</dbReference>
<evidence type="ECO:0000313" key="4">
    <source>
        <dbReference type="Proteomes" id="UP000011715"/>
    </source>
</evidence>
<reference evidence="3" key="5">
    <citation type="submission" date="2015-06" db="UniProtKB">
        <authorList>
            <consortium name="EnsemblFungi"/>
        </authorList>
    </citation>
    <scope>IDENTIFICATION</scope>
    <source>
        <strain evidence="3">ATCC 64411</strain>
    </source>
</reference>
<dbReference type="AlphaFoldDB" id="A0A0C4EG56"/>
<feature type="chain" id="PRO_5009386102" evidence="1">
    <location>
        <begin position="18"/>
        <end position="108"/>
    </location>
</feature>
<sequence length="108" mass="11563">MYSFSLVVALAAGLATATPVAVPEAQAPKPSCPQWTGLNEVNGIACCVYEYSDRACCSLTGHPLFAKALPCTSEWYSSSSKWNTYWLCNLLKGQPPAQNCTGVPTNGW</sequence>
<evidence type="ECO:0000313" key="3">
    <source>
        <dbReference type="EnsemblFungi" id="MAPG_11776T0"/>
    </source>
</evidence>
<dbReference type="Proteomes" id="UP000011715">
    <property type="component" value="Unassembled WGS sequence"/>
</dbReference>
<reference evidence="4" key="1">
    <citation type="submission" date="2010-05" db="EMBL/GenBank/DDBJ databases">
        <title>The genome sequence of Magnaporthe poae strain ATCC 64411.</title>
        <authorList>
            <person name="Ma L.-J."/>
            <person name="Dead R."/>
            <person name="Young S."/>
            <person name="Zeng Q."/>
            <person name="Koehrsen M."/>
            <person name="Alvarado L."/>
            <person name="Berlin A."/>
            <person name="Chapman S.B."/>
            <person name="Chen Z."/>
            <person name="Freedman E."/>
            <person name="Gellesch M."/>
            <person name="Goldberg J."/>
            <person name="Griggs A."/>
            <person name="Gujja S."/>
            <person name="Heilman E.R."/>
            <person name="Heiman D."/>
            <person name="Hepburn T."/>
            <person name="Howarth C."/>
            <person name="Jen D."/>
            <person name="Larson L."/>
            <person name="Mehta T."/>
            <person name="Neiman D."/>
            <person name="Pearson M."/>
            <person name="Roberts A."/>
            <person name="Saif S."/>
            <person name="Shea T."/>
            <person name="Shenoy N."/>
            <person name="Sisk P."/>
            <person name="Stolte C."/>
            <person name="Sykes S."/>
            <person name="Walk T."/>
            <person name="White J."/>
            <person name="Yandava C."/>
            <person name="Haas B."/>
            <person name="Nusbaum C."/>
            <person name="Birren B."/>
        </authorList>
    </citation>
    <scope>NUCLEOTIDE SEQUENCE [LARGE SCALE GENOMIC DNA]</scope>
    <source>
        <strain evidence="4">ATCC 64411 / 73-15</strain>
    </source>
</reference>
<evidence type="ECO:0000313" key="2">
    <source>
        <dbReference type="EMBL" id="KLU92791.1"/>
    </source>
</evidence>
<organism evidence="3 4">
    <name type="scientific">Magnaporthiopsis poae (strain ATCC 64411 / 73-15)</name>
    <name type="common">Kentucky bluegrass fungus</name>
    <name type="synonym">Magnaporthe poae</name>
    <dbReference type="NCBI Taxonomy" id="644358"/>
    <lineage>
        <taxon>Eukaryota</taxon>
        <taxon>Fungi</taxon>
        <taxon>Dikarya</taxon>
        <taxon>Ascomycota</taxon>
        <taxon>Pezizomycotina</taxon>
        <taxon>Sordariomycetes</taxon>
        <taxon>Sordariomycetidae</taxon>
        <taxon>Magnaporthales</taxon>
        <taxon>Magnaporthaceae</taxon>
        <taxon>Magnaporthiopsis</taxon>
    </lineage>
</organism>
<reference evidence="3" key="4">
    <citation type="journal article" date="2015" name="G3 (Bethesda)">
        <title>Genome sequences of three phytopathogenic species of the Magnaporthaceae family of fungi.</title>
        <authorList>
            <person name="Okagaki L.H."/>
            <person name="Nunes C.C."/>
            <person name="Sailsbery J."/>
            <person name="Clay B."/>
            <person name="Brown D."/>
            <person name="John T."/>
            <person name="Oh Y."/>
            <person name="Young N."/>
            <person name="Fitzgerald M."/>
            <person name="Haas B.J."/>
            <person name="Zeng Q."/>
            <person name="Young S."/>
            <person name="Adiconis X."/>
            <person name="Fan L."/>
            <person name="Levin J.Z."/>
            <person name="Mitchell T.K."/>
            <person name="Okubara P.A."/>
            <person name="Farman M.L."/>
            <person name="Kohn L.M."/>
            <person name="Birren B."/>
            <person name="Ma L.-J."/>
            <person name="Dean R.A."/>
        </authorList>
    </citation>
    <scope>NUCLEOTIDE SEQUENCE</scope>
    <source>
        <strain evidence="3">ATCC 64411 / 73-15</strain>
    </source>
</reference>
<dbReference type="OMA" id="VNGIACC"/>
<feature type="signal peptide" evidence="1">
    <location>
        <begin position="1"/>
        <end position="17"/>
    </location>
</feature>